<evidence type="ECO:0000313" key="2">
    <source>
        <dbReference type="Proteomes" id="UP000078542"/>
    </source>
</evidence>
<dbReference type="EMBL" id="KQ977455">
    <property type="protein sequence ID" value="KYN02591.1"/>
    <property type="molecule type" value="Genomic_DNA"/>
</dbReference>
<dbReference type="Proteomes" id="UP000078542">
    <property type="component" value="Unassembled WGS sequence"/>
</dbReference>
<proteinExistence type="predicted"/>
<organism evidence="1 2">
    <name type="scientific">Cyphomyrmex costatus</name>
    <dbReference type="NCBI Taxonomy" id="456900"/>
    <lineage>
        <taxon>Eukaryota</taxon>
        <taxon>Metazoa</taxon>
        <taxon>Ecdysozoa</taxon>
        <taxon>Arthropoda</taxon>
        <taxon>Hexapoda</taxon>
        <taxon>Insecta</taxon>
        <taxon>Pterygota</taxon>
        <taxon>Neoptera</taxon>
        <taxon>Endopterygota</taxon>
        <taxon>Hymenoptera</taxon>
        <taxon>Apocrita</taxon>
        <taxon>Aculeata</taxon>
        <taxon>Formicoidea</taxon>
        <taxon>Formicidae</taxon>
        <taxon>Myrmicinae</taxon>
        <taxon>Cyphomyrmex</taxon>
    </lineage>
</organism>
<name>A0A151IIW4_9HYME</name>
<sequence length="105" mass="12893">MYLYLKRCRNRRRWWIKPINRTRNNLGFFNNQFKEAYETDHEEFFNMTRMTPVQYDHLCHLVKPLPTLHTSVQRDTLRKYFMTNTGAVDWQFDCALKGYNINIPL</sequence>
<accession>A0A151IIW4</accession>
<gene>
    <name evidence="1" type="ORF">ALC62_06591</name>
</gene>
<keyword evidence="2" id="KW-1185">Reference proteome</keyword>
<reference evidence="1 2" key="1">
    <citation type="submission" date="2016-03" db="EMBL/GenBank/DDBJ databases">
        <title>Cyphomyrmex costatus WGS genome.</title>
        <authorList>
            <person name="Nygaard S."/>
            <person name="Hu H."/>
            <person name="Boomsma J."/>
            <person name="Zhang G."/>
        </authorList>
    </citation>
    <scope>NUCLEOTIDE SEQUENCE [LARGE SCALE GENOMIC DNA]</scope>
    <source>
        <strain evidence="1">MS0001</strain>
        <tissue evidence="1">Whole body</tissue>
    </source>
</reference>
<protein>
    <submittedName>
        <fullName evidence="1">Uncharacterized protein</fullName>
    </submittedName>
</protein>
<evidence type="ECO:0000313" key="1">
    <source>
        <dbReference type="EMBL" id="KYN02591.1"/>
    </source>
</evidence>
<dbReference type="AlphaFoldDB" id="A0A151IIW4"/>